<accession>A0ACC0AU30</accession>
<protein>
    <submittedName>
        <fullName evidence="1">Uncharacterized protein</fullName>
    </submittedName>
</protein>
<gene>
    <name evidence="1" type="ORF">M9H77_22776</name>
</gene>
<evidence type="ECO:0000313" key="2">
    <source>
        <dbReference type="Proteomes" id="UP001060085"/>
    </source>
</evidence>
<evidence type="ECO:0000313" key="1">
    <source>
        <dbReference type="EMBL" id="KAI5663453.1"/>
    </source>
</evidence>
<sequence>MKEKRPSHSKIKSLKTLKTLKTLSMLEFDKDKSESFCLRTDRPIFSFTVENYYRYTECNGHSFNKIYIDLFDQPKSKSCFFKKQLAKNLIHPLSPPPLRFFKELIGSLLTYVMKLKRLNEMENEDKGRKRIALKANEDDQTTHQTMKMRLMMMRKWP</sequence>
<comment type="caution">
    <text evidence="1">The sequence shown here is derived from an EMBL/GenBank/DDBJ whole genome shotgun (WGS) entry which is preliminary data.</text>
</comment>
<name>A0ACC0AU30_CATRO</name>
<organism evidence="1 2">
    <name type="scientific">Catharanthus roseus</name>
    <name type="common">Madagascar periwinkle</name>
    <name type="synonym">Vinca rosea</name>
    <dbReference type="NCBI Taxonomy" id="4058"/>
    <lineage>
        <taxon>Eukaryota</taxon>
        <taxon>Viridiplantae</taxon>
        <taxon>Streptophyta</taxon>
        <taxon>Embryophyta</taxon>
        <taxon>Tracheophyta</taxon>
        <taxon>Spermatophyta</taxon>
        <taxon>Magnoliopsida</taxon>
        <taxon>eudicotyledons</taxon>
        <taxon>Gunneridae</taxon>
        <taxon>Pentapetalae</taxon>
        <taxon>asterids</taxon>
        <taxon>lamiids</taxon>
        <taxon>Gentianales</taxon>
        <taxon>Apocynaceae</taxon>
        <taxon>Rauvolfioideae</taxon>
        <taxon>Vinceae</taxon>
        <taxon>Catharanthinae</taxon>
        <taxon>Catharanthus</taxon>
    </lineage>
</organism>
<dbReference type="EMBL" id="CM044705">
    <property type="protein sequence ID" value="KAI5663453.1"/>
    <property type="molecule type" value="Genomic_DNA"/>
</dbReference>
<keyword evidence="2" id="KW-1185">Reference proteome</keyword>
<reference evidence="2" key="1">
    <citation type="journal article" date="2023" name="Nat. Plants">
        <title>Single-cell RNA sequencing provides a high-resolution roadmap for understanding the multicellular compartmentation of specialized metabolism.</title>
        <authorList>
            <person name="Sun S."/>
            <person name="Shen X."/>
            <person name="Li Y."/>
            <person name="Li Y."/>
            <person name="Wang S."/>
            <person name="Li R."/>
            <person name="Zhang H."/>
            <person name="Shen G."/>
            <person name="Guo B."/>
            <person name="Wei J."/>
            <person name="Xu J."/>
            <person name="St-Pierre B."/>
            <person name="Chen S."/>
            <person name="Sun C."/>
        </authorList>
    </citation>
    <scope>NUCLEOTIDE SEQUENCE [LARGE SCALE GENOMIC DNA]</scope>
</reference>
<dbReference type="Proteomes" id="UP001060085">
    <property type="component" value="Linkage Group LG05"/>
</dbReference>
<proteinExistence type="predicted"/>